<dbReference type="RefSeq" id="WP_173878162.1">
    <property type="nucleotide sequence ID" value="NZ_JAAIMR010000052.1"/>
</dbReference>
<dbReference type="Pfam" id="PF01381">
    <property type="entry name" value="HTH_3"/>
    <property type="match status" value="1"/>
</dbReference>
<dbReference type="Proteomes" id="UP001296580">
    <property type="component" value="Unassembled WGS sequence"/>
</dbReference>
<comment type="caution">
    <text evidence="3">The sequence shown here is derived from an EMBL/GenBank/DDBJ whole genome shotgun (WGS) entry which is preliminary data.</text>
</comment>
<dbReference type="PANTHER" id="PTHR46797">
    <property type="entry name" value="HTH-TYPE TRANSCRIPTIONAL REGULATOR"/>
    <property type="match status" value="1"/>
</dbReference>
<reference evidence="3" key="2">
    <citation type="submission" date="2020-02" db="EMBL/GenBank/DDBJ databases">
        <authorList>
            <person name="Littmann E."/>
            <person name="Sorbara M."/>
        </authorList>
    </citation>
    <scope>NUCLEOTIDE SEQUENCE</scope>
    <source>
        <strain evidence="3">MSK.15.32</strain>
    </source>
</reference>
<dbReference type="EMBL" id="JAAIRV010000053">
    <property type="protein sequence ID" value="NSI59961.1"/>
    <property type="molecule type" value="Genomic_DNA"/>
</dbReference>
<sequence>MEKNIKNHGTTKPLYVEIGKRLRIIRIQLNYTQEQLAEILGISTPYYGKVERGVYGLSLEKLVLVNKKLDVDINFLLTGIKRSDFSLDKVINECPKEKRYDLEQLIKYAANLVKEIEN</sequence>
<dbReference type="AlphaFoldDB" id="A0AAJ3KNU8"/>
<dbReference type="GO" id="GO:0003677">
    <property type="term" value="F:DNA binding"/>
    <property type="evidence" value="ECO:0007669"/>
    <property type="project" value="UniProtKB-KW"/>
</dbReference>
<dbReference type="Gene3D" id="1.10.260.40">
    <property type="entry name" value="lambda repressor-like DNA-binding domains"/>
    <property type="match status" value="1"/>
</dbReference>
<dbReference type="SUPFAM" id="SSF47413">
    <property type="entry name" value="lambda repressor-like DNA-binding domains"/>
    <property type="match status" value="1"/>
</dbReference>
<reference evidence="3" key="1">
    <citation type="journal article" date="2020" name="Cell Host Microbe">
        <title>Functional and Genomic Variation between Human-Derived Isolates of Lachnospiraceae Reveals Inter- and Intra-Species Diversity.</title>
        <authorList>
            <person name="Sorbara M.T."/>
            <person name="Littmann E.R."/>
            <person name="Fontana E."/>
            <person name="Moody T.U."/>
            <person name="Kohout C.E."/>
            <person name="Gjonbalaj M."/>
            <person name="Eaton V."/>
            <person name="Seok R."/>
            <person name="Leiner I.M."/>
            <person name="Pamer E.G."/>
        </authorList>
    </citation>
    <scope>NUCLEOTIDE SEQUENCE</scope>
    <source>
        <strain evidence="3">MSK.15.32</strain>
    </source>
</reference>
<organism evidence="3 4">
    <name type="scientific">Mediterraneibacter gnavus</name>
    <name type="common">Ruminococcus gnavus</name>
    <dbReference type="NCBI Taxonomy" id="33038"/>
    <lineage>
        <taxon>Bacteria</taxon>
        <taxon>Bacillati</taxon>
        <taxon>Bacillota</taxon>
        <taxon>Clostridia</taxon>
        <taxon>Lachnospirales</taxon>
        <taxon>Lachnospiraceae</taxon>
        <taxon>Mediterraneibacter</taxon>
    </lineage>
</organism>
<evidence type="ECO:0000313" key="4">
    <source>
        <dbReference type="Proteomes" id="UP001296580"/>
    </source>
</evidence>
<dbReference type="GO" id="GO:0003700">
    <property type="term" value="F:DNA-binding transcription factor activity"/>
    <property type="evidence" value="ECO:0007669"/>
    <property type="project" value="TreeGrafter"/>
</dbReference>
<dbReference type="InterPro" id="IPR001387">
    <property type="entry name" value="Cro/C1-type_HTH"/>
</dbReference>
<evidence type="ECO:0000313" key="3">
    <source>
        <dbReference type="EMBL" id="NSI59961.1"/>
    </source>
</evidence>
<evidence type="ECO:0000256" key="1">
    <source>
        <dbReference type="ARBA" id="ARBA00023125"/>
    </source>
</evidence>
<accession>A0AAJ3KNU8</accession>
<dbReference type="CDD" id="cd00093">
    <property type="entry name" value="HTH_XRE"/>
    <property type="match status" value="1"/>
</dbReference>
<protein>
    <submittedName>
        <fullName evidence="3">Helix-turn-helix transcriptional regulator</fullName>
    </submittedName>
</protein>
<keyword evidence="1" id="KW-0238">DNA-binding</keyword>
<proteinExistence type="predicted"/>
<dbReference type="InterPro" id="IPR050807">
    <property type="entry name" value="TransReg_Diox_bact_type"/>
</dbReference>
<dbReference type="PANTHER" id="PTHR46797:SF1">
    <property type="entry name" value="METHYLPHOSPHONATE SYNTHASE"/>
    <property type="match status" value="1"/>
</dbReference>
<name>A0AAJ3KNU8_MEDGN</name>
<gene>
    <name evidence="3" type="ORF">G4993_16470</name>
</gene>
<feature type="domain" description="HTH cro/C1-type" evidence="2">
    <location>
        <begin position="22"/>
        <end position="76"/>
    </location>
</feature>
<dbReference type="PROSITE" id="PS50943">
    <property type="entry name" value="HTH_CROC1"/>
    <property type="match status" value="1"/>
</dbReference>
<evidence type="ECO:0000259" key="2">
    <source>
        <dbReference type="PROSITE" id="PS50943"/>
    </source>
</evidence>
<dbReference type="SMART" id="SM00530">
    <property type="entry name" value="HTH_XRE"/>
    <property type="match status" value="1"/>
</dbReference>
<dbReference type="InterPro" id="IPR010982">
    <property type="entry name" value="Lambda_DNA-bd_dom_sf"/>
</dbReference>
<dbReference type="GO" id="GO:0005829">
    <property type="term" value="C:cytosol"/>
    <property type="evidence" value="ECO:0007669"/>
    <property type="project" value="TreeGrafter"/>
</dbReference>